<feature type="signal peptide" evidence="1">
    <location>
        <begin position="1"/>
        <end position="29"/>
    </location>
</feature>
<dbReference type="STRING" id="1817867.A3F83_07550"/>
<evidence type="ECO:0000313" key="2">
    <source>
        <dbReference type="EMBL" id="OGG06699.1"/>
    </source>
</evidence>
<keyword evidence="1" id="KW-0732">Signal</keyword>
<organism evidence="2 3">
    <name type="scientific">Candidatus Glassbacteria bacterium RIFCSPLOWO2_12_FULL_58_11</name>
    <dbReference type="NCBI Taxonomy" id="1817867"/>
    <lineage>
        <taxon>Bacteria</taxon>
        <taxon>Candidatus Glassiibacteriota</taxon>
    </lineage>
</organism>
<feature type="chain" id="PRO_5009522774" evidence="1">
    <location>
        <begin position="30"/>
        <end position="146"/>
    </location>
</feature>
<dbReference type="Proteomes" id="UP000179129">
    <property type="component" value="Unassembled WGS sequence"/>
</dbReference>
<sequence length="146" mass="16277">MFSGKKLPVQALVLLVALALLSGGEAARADERNALQTPGRLYRSYDFNWSRFSADQRSFRYEGVRGGINSGGFCQSSGIKTRTAWPAASPWTSGSQLRVDRPASQRTVSRVGYGRKSAYSYRERIISYNEYRTMHGLSRGSTIGRR</sequence>
<dbReference type="AlphaFoldDB" id="A0A1F5Z2K7"/>
<proteinExistence type="predicted"/>
<evidence type="ECO:0000256" key="1">
    <source>
        <dbReference type="SAM" id="SignalP"/>
    </source>
</evidence>
<comment type="caution">
    <text evidence="2">The sequence shown here is derived from an EMBL/GenBank/DDBJ whole genome shotgun (WGS) entry which is preliminary data.</text>
</comment>
<dbReference type="EMBL" id="MFIX01000010">
    <property type="protein sequence ID" value="OGG06699.1"/>
    <property type="molecule type" value="Genomic_DNA"/>
</dbReference>
<name>A0A1F5Z2K7_9BACT</name>
<gene>
    <name evidence="2" type="ORF">A3F83_07550</name>
</gene>
<accession>A0A1F5Z2K7</accession>
<protein>
    <submittedName>
        <fullName evidence="2">Uncharacterized protein</fullName>
    </submittedName>
</protein>
<reference evidence="2 3" key="1">
    <citation type="journal article" date="2016" name="Nat. Commun.">
        <title>Thousands of microbial genomes shed light on interconnected biogeochemical processes in an aquifer system.</title>
        <authorList>
            <person name="Anantharaman K."/>
            <person name="Brown C.T."/>
            <person name="Hug L.A."/>
            <person name="Sharon I."/>
            <person name="Castelle C.J."/>
            <person name="Probst A.J."/>
            <person name="Thomas B.C."/>
            <person name="Singh A."/>
            <person name="Wilkins M.J."/>
            <person name="Karaoz U."/>
            <person name="Brodie E.L."/>
            <person name="Williams K.H."/>
            <person name="Hubbard S.S."/>
            <person name="Banfield J.F."/>
        </authorList>
    </citation>
    <scope>NUCLEOTIDE SEQUENCE [LARGE SCALE GENOMIC DNA]</scope>
</reference>
<evidence type="ECO:0000313" key="3">
    <source>
        <dbReference type="Proteomes" id="UP000179129"/>
    </source>
</evidence>